<accession>A0A5E6M5V2</accession>
<proteinExistence type="predicted"/>
<dbReference type="AlphaFoldDB" id="A0A5E6M5V2"/>
<evidence type="ECO:0008006" key="3">
    <source>
        <dbReference type="Google" id="ProtNLM"/>
    </source>
</evidence>
<gene>
    <name evidence="1" type="ORF">MAMC_00314</name>
</gene>
<dbReference type="EMBL" id="CABFUZ020000077">
    <property type="protein sequence ID" value="VVM04934.1"/>
    <property type="molecule type" value="Genomic_DNA"/>
</dbReference>
<name>A0A5E6M5V2_9BACT</name>
<organism evidence="1 2">
    <name type="scientific">Methylacidimicrobium cyclopophantes</name>
    <dbReference type="NCBI Taxonomy" id="1041766"/>
    <lineage>
        <taxon>Bacteria</taxon>
        <taxon>Pseudomonadati</taxon>
        <taxon>Verrucomicrobiota</taxon>
        <taxon>Methylacidimicrobium</taxon>
    </lineage>
</organism>
<dbReference type="Proteomes" id="UP000381693">
    <property type="component" value="Unassembled WGS sequence"/>
</dbReference>
<dbReference type="InterPro" id="IPR026349">
    <property type="entry name" value="CHP04255"/>
</dbReference>
<evidence type="ECO:0000313" key="1">
    <source>
        <dbReference type="EMBL" id="VVM04934.1"/>
    </source>
</evidence>
<comment type="caution">
    <text evidence="1">The sequence shown here is derived from an EMBL/GenBank/DDBJ whole genome shotgun (WGS) entry which is preliminary data.</text>
</comment>
<evidence type="ECO:0000313" key="2">
    <source>
        <dbReference type="Proteomes" id="UP000381693"/>
    </source>
</evidence>
<protein>
    <recommendedName>
        <fullName evidence="3">TIGR04255 family protein</fullName>
    </recommendedName>
</protein>
<sequence>MVQFQRQGFVFSRLAPYCGWQSFAEEALRLWQTYGELAQPTVIQRIGLRFINRIDCPREGFALKDYLVGSPESPASLPLQREMFLHEDTFRVSGSDYSVHLIRTVRLPQPNADRLSLILGIDVFAAAEELNGDEALRKRLPEMRWLKNKIFFSMITLKAKDLFQ</sequence>
<keyword evidence="2" id="KW-1185">Reference proteome</keyword>
<reference evidence="1" key="1">
    <citation type="submission" date="2019-09" db="EMBL/GenBank/DDBJ databases">
        <authorList>
            <person name="Cremers G."/>
        </authorList>
    </citation>
    <scope>NUCLEOTIDE SEQUENCE [LARGE SCALE GENOMIC DNA]</scope>
    <source>
        <strain evidence="1">3B</strain>
    </source>
</reference>
<dbReference type="NCBIfam" id="TIGR04255">
    <property type="entry name" value="sporadTIGR04255"/>
    <property type="match status" value="1"/>
</dbReference>